<dbReference type="GO" id="GO:0042597">
    <property type="term" value="C:periplasmic space"/>
    <property type="evidence" value="ECO:0007669"/>
    <property type="project" value="InterPro"/>
</dbReference>
<feature type="compositionally biased region" description="Basic and acidic residues" evidence="1">
    <location>
        <begin position="171"/>
        <end position="193"/>
    </location>
</feature>
<proteinExistence type="predicted"/>
<organism evidence="5 6">
    <name type="scientific">Leucobacter soli</name>
    <dbReference type="NCBI Taxonomy" id="2812850"/>
    <lineage>
        <taxon>Bacteria</taxon>
        <taxon>Bacillati</taxon>
        <taxon>Actinomycetota</taxon>
        <taxon>Actinomycetes</taxon>
        <taxon>Micrococcales</taxon>
        <taxon>Microbacteriaceae</taxon>
        <taxon>Leucobacter</taxon>
    </lineage>
</organism>
<keyword evidence="2" id="KW-0812">Transmembrane</keyword>
<dbReference type="GO" id="GO:0005507">
    <property type="term" value="F:copper ion binding"/>
    <property type="evidence" value="ECO:0007669"/>
    <property type="project" value="InterPro"/>
</dbReference>
<evidence type="ECO:0000256" key="3">
    <source>
        <dbReference type="SAM" id="SignalP"/>
    </source>
</evidence>
<evidence type="ECO:0000256" key="2">
    <source>
        <dbReference type="SAM" id="Phobius"/>
    </source>
</evidence>
<feature type="region of interest" description="Disordered" evidence="1">
    <location>
        <begin position="151"/>
        <end position="200"/>
    </location>
</feature>
<dbReference type="InterPro" id="IPR007348">
    <property type="entry name" value="CopC_dom"/>
</dbReference>
<feature type="signal peptide" evidence="3">
    <location>
        <begin position="1"/>
        <end position="48"/>
    </location>
</feature>
<evidence type="ECO:0000256" key="1">
    <source>
        <dbReference type="SAM" id="MobiDB-lite"/>
    </source>
</evidence>
<comment type="caution">
    <text evidence="5">The sequence shown here is derived from an EMBL/GenBank/DDBJ whole genome shotgun (WGS) entry which is preliminary data.</text>
</comment>
<evidence type="ECO:0000313" key="6">
    <source>
        <dbReference type="Proteomes" id="UP000693892"/>
    </source>
</evidence>
<feature type="chain" id="PRO_5037250245" description="CopC domain-containing protein" evidence="3">
    <location>
        <begin position="49"/>
        <end position="267"/>
    </location>
</feature>
<dbReference type="EMBL" id="CAJVAP010000002">
    <property type="protein sequence ID" value="CAG7598272.1"/>
    <property type="molecule type" value="Genomic_DNA"/>
</dbReference>
<feature type="region of interest" description="Disordered" evidence="1">
    <location>
        <begin position="234"/>
        <end position="267"/>
    </location>
</feature>
<dbReference type="RefSeq" id="WP_218113862.1">
    <property type="nucleotide sequence ID" value="NZ_CAJVAP010000002.1"/>
</dbReference>
<evidence type="ECO:0000259" key="4">
    <source>
        <dbReference type="Pfam" id="PF04234"/>
    </source>
</evidence>
<reference evidence="5" key="1">
    <citation type="submission" date="2021-06" db="EMBL/GenBank/DDBJ databases">
        <authorList>
            <person name="Criscuolo A."/>
        </authorList>
    </citation>
    <scope>NUCLEOTIDE SEQUENCE</scope>
    <source>
        <strain evidence="5">CIP111803</strain>
    </source>
</reference>
<gene>
    <name evidence="5" type="ORF">LEUCIP111803_00209</name>
</gene>
<protein>
    <recommendedName>
        <fullName evidence="4">CopC domain-containing protein</fullName>
    </recommendedName>
</protein>
<feature type="domain" description="CopC" evidence="4">
    <location>
        <begin position="63"/>
        <end position="140"/>
    </location>
</feature>
<dbReference type="GO" id="GO:0046688">
    <property type="term" value="P:response to copper ion"/>
    <property type="evidence" value="ECO:0007669"/>
    <property type="project" value="InterPro"/>
</dbReference>
<sequence>MKTTTMHTNMHTNTPTRPRTVARTLAAGLIAAGAALALTLGASSPALAHDEITGYRVDIDEATGNADRLTLSFSNDIMDVGSEILITDADEQEVADGAPEVDGRDVVQRFAADIGEGMYRIAWRVVSSDGHPIQGLLVFRLDADGLVSWLPADDDGTAGEGTEAPAPADETDSHGDEQGEEHDEGHEHEHDGDASADTATSSGLGAGSIAAVVIGAGVVVAGGVAAVIVGSRRRARAMNEAAAGAASDTDESATNTDESAPNADDAR</sequence>
<name>A0A916JSV4_9MICO</name>
<dbReference type="Proteomes" id="UP000693892">
    <property type="component" value="Unassembled WGS sequence"/>
</dbReference>
<keyword evidence="2" id="KW-0472">Membrane</keyword>
<keyword evidence="2" id="KW-1133">Transmembrane helix</keyword>
<keyword evidence="3" id="KW-0732">Signal</keyword>
<keyword evidence="6" id="KW-1185">Reference proteome</keyword>
<accession>A0A916JSV4</accession>
<feature type="transmembrane region" description="Helical" evidence="2">
    <location>
        <begin position="204"/>
        <end position="229"/>
    </location>
</feature>
<dbReference type="Pfam" id="PF04234">
    <property type="entry name" value="CopC"/>
    <property type="match status" value="1"/>
</dbReference>
<dbReference type="AlphaFoldDB" id="A0A916JSV4"/>
<evidence type="ECO:0000313" key="5">
    <source>
        <dbReference type="EMBL" id="CAG7598272.1"/>
    </source>
</evidence>